<organism evidence="2">
    <name type="scientific">marine metagenome</name>
    <dbReference type="NCBI Taxonomy" id="408172"/>
    <lineage>
        <taxon>unclassified sequences</taxon>
        <taxon>metagenomes</taxon>
        <taxon>ecological metagenomes</taxon>
    </lineage>
</organism>
<proteinExistence type="predicted"/>
<dbReference type="Gene3D" id="1.10.10.10">
    <property type="entry name" value="Winged helix-like DNA-binding domain superfamily/Winged helix DNA-binding domain"/>
    <property type="match status" value="1"/>
</dbReference>
<evidence type="ECO:0000313" key="2">
    <source>
        <dbReference type="EMBL" id="SVD54422.1"/>
    </source>
</evidence>
<dbReference type="InterPro" id="IPR010093">
    <property type="entry name" value="SinI_DNA-bd"/>
</dbReference>
<gene>
    <name evidence="2" type="ORF">METZ01_LOCUS407276</name>
</gene>
<dbReference type="AlphaFoldDB" id="A0A382W6I6"/>
<reference evidence="2" key="1">
    <citation type="submission" date="2018-05" db="EMBL/GenBank/DDBJ databases">
        <authorList>
            <person name="Lanie J.A."/>
            <person name="Ng W.-L."/>
            <person name="Kazmierczak K.M."/>
            <person name="Andrzejewski T.M."/>
            <person name="Davidsen T.M."/>
            <person name="Wayne K.J."/>
            <person name="Tettelin H."/>
            <person name="Glass J.I."/>
            <person name="Rusch D."/>
            <person name="Podicherti R."/>
            <person name="Tsui H.-C.T."/>
            <person name="Winkler M.E."/>
        </authorList>
    </citation>
    <scope>NUCLEOTIDE SEQUENCE</scope>
</reference>
<dbReference type="EMBL" id="UINC01157438">
    <property type="protein sequence ID" value="SVD54422.1"/>
    <property type="molecule type" value="Genomic_DNA"/>
</dbReference>
<dbReference type="Pfam" id="PF12728">
    <property type="entry name" value="HTH_17"/>
    <property type="match status" value="1"/>
</dbReference>
<accession>A0A382W6I6</accession>
<sequence length="48" mass="5681">MELIKKEQLARRVGVTTRTLESWMRLGYVPFIKIGRSVRFDPEDVMRA</sequence>
<dbReference type="InterPro" id="IPR041657">
    <property type="entry name" value="HTH_17"/>
</dbReference>
<dbReference type="InterPro" id="IPR009061">
    <property type="entry name" value="DNA-bd_dom_put_sf"/>
</dbReference>
<evidence type="ECO:0000259" key="1">
    <source>
        <dbReference type="Pfam" id="PF12728"/>
    </source>
</evidence>
<dbReference type="InterPro" id="IPR036388">
    <property type="entry name" value="WH-like_DNA-bd_sf"/>
</dbReference>
<name>A0A382W6I6_9ZZZZ</name>
<protein>
    <recommendedName>
        <fullName evidence="1">Helix-turn-helix domain-containing protein</fullName>
    </recommendedName>
</protein>
<dbReference type="GO" id="GO:0003677">
    <property type="term" value="F:DNA binding"/>
    <property type="evidence" value="ECO:0007669"/>
    <property type="project" value="InterPro"/>
</dbReference>
<feature type="non-terminal residue" evidence="2">
    <location>
        <position position="48"/>
    </location>
</feature>
<feature type="domain" description="Helix-turn-helix" evidence="1">
    <location>
        <begin position="7"/>
        <end position="47"/>
    </location>
</feature>
<dbReference type="SUPFAM" id="SSF46955">
    <property type="entry name" value="Putative DNA-binding domain"/>
    <property type="match status" value="1"/>
</dbReference>
<dbReference type="NCBIfam" id="TIGR01764">
    <property type="entry name" value="excise"/>
    <property type="match status" value="1"/>
</dbReference>